<evidence type="ECO:0000256" key="6">
    <source>
        <dbReference type="ARBA" id="ARBA00023209"/>
    </source>
</evidence>
<protein>
    <recommendedName>
        <fullName evidence="9">Heptaprenylglyceryl phosphate synthase</fullName>
        <shortName evidence="9">HepGP synthase</shortName>
        <ecNumber evidence="9">2.5.1.n9</ecNumber>
    </recommendedName>
    <alternativeName>
        <fullName evidence="9">Glycerol-1-phosphate heptaprenyltransferase</fullName>
    </alternativeName>
</protein>
<dbReference type="EMBL" id="MRTJ01000021">
    <property type="protein sequence ID" value="OMF07077.1"/>
    <property type="molecule type" value="Genomic_DNA"/>
</dbReference>
<comment type="pathway">
    <text evidence="9">Membrane lipid metabolism; glycerophospholipid metabolism.</text>
</comment>
<dbReference type="NCBIfam" id="NF003199">
    <property type="entry name" value="PRK04169.1-3"/>
    <property type="match status" value="1"/>
</dbReference>
<dbReference type="Gene3D" id="3.20.20.390">
    <property type="entry name" value="FMN-linked oxidoreductases"/>
    <property type="match status" value="1"/>
</dbReference>
<feature type="binding site" evidence="9">
    <location>
        <position position="190"/>
    </location>
    <ligand>
        <name>sn-glycerol 1-phosphate</name>
        <dbReference type="ChEBI" id="CHEBI:57685"/>
    </ligand>
</feature>
<feature type="binding site" evidence="9">
    <location>
        <position position="13"/>
    </location>
    <ligand>
        <name>sn-glycerol 1-phosphate</name>
        <dbReference type="ChEBI" id="CHEBI:57685"/>
    </ligand>
</feature>
<evidence type="ECO:0000256" key="4">
    <source>
        <dbReference type="ARBA" id="ARBA00022842"/>
    </source>
</evidence>
<comment type="caution">
    <text evidence="9">Lacks conserved residue(s) required for the propagation of feature annotation.</text>
</comment>
<comment type="subunit">
    <text evidence="9">Homodimer.</text>
</comment>
<evidence type="ECO:0000256" key="9">
    <source>
        <dbReference type="HAMAP-Rule" id="MF_00112"/>
    </source>
</evidence>
<dbReference type="AlphaFoldDB" id="A0A1R1BH06"/>
<comment type="similarity">
    <text evidence="9">Belongs to the GGGP/HepGP synthase family. Group I subfamily.</text>
</comment>
<keyword evidence="3 9" id="KW-0479">Metal-binding</keyword>
<evidence type="ECO:0000256" key="8">
    <source>
        <dbReference type="ARBA" id="ARBA00048318"/>
    </source>
</evidence>
<dbReference type="SUPFAM" id="SSF51395">
    <property type="entry name" value="FMN-linked oxidoreductases"/>
    <property type="match status" value="1"/>
</dbReference>
<dbReference type="HAMAP" id="MF_00112">
    <property type="entry name" value="GGGP_HepGP_synthase"/>
    <property type="match status" value="1"/>
</dbReference>
<keyword evidence="2 9" id="KW-0808">Transferase</keyword>
<evidence type="ECO:0000256" key="5">
    <source>
        <dbReference type="ARBA" id="ARBA00023098"/>
    </source>
</evidence>
<dbReference type="EC" id="2.5.1.n9" evidence="9"/>
<evidence type="ECO:0000313" key="11">
    <source>
        <dbReference type="Proteomes" id="UP000187134"/>
    </source>
</evidence>
<dbReference type="InterPro" id="IPR008205">
    <property type="entry name" value="GGGP_HepGP_synthase"/>
</dbReference>
<evidence type="ECO:0000313" key="10">
    <source>
        <dbReference type="EMBL" id="OMF07077.1"/>
    </source>
</evidence>
<keyword evidence="4 9" id="KW-0460">Magnesium</keyword>
<evidence type="ECO:0000256" key="2">
    <source>
        <dbReference type="ARBA" id="ARBA00022679"/>
    </source>
</evidence>
<name>A0A1R1BH06_PAEAM</name>
<dbReference type="Proteomes" id="UP000187134">
    <property type="component" value="Unassembled WGS sequence"/>
</dbReference>
<feature type="binding site" evidence="9">
    <location>
        <position position="15"/>
    </location>
    <ligand>
        <name>Mg(2+)</name>
        <dbReference type="ChEBI" id="CHEBI:18420"/>
    </ligand>
</feature>
<dbReference type="UniPathway" id="UPA00940"/>
<accession>A0A1R1BH06</accession>
<dbReference type="PANTHER" id="PTHR40029">
    <property type="match status" value="1"/>
</dbReference>
<comment type="catalytic activity">
    <reaction evidence="8 9">
        <text>sn-glycerol 1-phosphate + all-trans-heptaprenyl diphosphate = 3-heptaprenyl-sn-glycero-1-phosphate + diphosphate</text>
        <dbReference type="Rhea" id="RHEA:33495"/>
        <dbReference type="ChEBI" id="CHEBI:33019"/>
        <dbReference type="ChEBI" id="CHEBI:57685"/>
        <dbReference type="ChEBI" id="CHEBI:58206"/>
        <dbReference type="ChEBI" id="CHEBI:64781"/>
        <dbReference type="EC" id="2.5.1.n9"/>
    </reaction>
</comment>
<dbReference type="OrthoDB" id="2381757at2"/>
<comment type="function">
    <text evidence="9">Prenyltransferase that catalyzes in vivo the transfer of the heptaprenyl moiety of heptaprenyl pyrophosphate (HepPP; 35 carbon atoms) to the C3 hydroxyl of sn-glycerol-1-phosphate (G1P), producing heptaprenylglyceryl phosphate (HepGP). This reaction is an ether-bond-formation step in the biosynthesis of archaea-type G1P-based membrane lipids found in Bacillales.</text>
</comment>
<proteinExistence type="inferred from homology"/>
<dbReference type="InterPro" id="IPR038597">
    <property type="entry name" value="GGGP/HepGP_synthase_sf"/>
</dbReference>
<keyword evidence="7 9" id="KW-1208">Phospholipid metabolism</keyword>
<keyword evidence="1 9" id="KW-0444">Lipid biosynthesis</keyword>
<feature type="binding site" evidence="9">
    <location>
        <begin position="160"/>
        <end position="165"/>
    </location>
    <ligand>
        <name>sn-glycerol 1-phosphate</name>
        <dbReference type="ChEBI" id="CHEBI:57685"/>
    </ligand>
</feature>
<keyword evidence="6 9" id="KW-0594">Phospholipid biosynthesis</keyword>
<evidence type="ECO:0000256" key="1">
    <source>
        <dbReference type="ARBA" id="ARBA00022516"/>
    </source>
</evidence>
<feature type="binding site" evidence="9">
    <location>
        <position position="41"/>
    </location>
    <ligand>
        <name>Mg(2+)</name>
        <dbReference type="ChEBI" id="CHEBI:18420"/>
    </ligand>
</feature>
<comment type="caution">
    <text evidence="10">The sequence shown here is derived from an EMBL/GenBank/DDBJ whole genome shotgun (WGS) entry which is preliminary data.</text>
</comment>
<reference evidence="10 11" key="1">
    <citation type="submission" date="2016-11" db="EMBL/GenBank/DDBJ databases">
        <title>Paenibacillus species isolates.</title>
        <authorList>
            <person name="Beno S.M."/>
        </authorList>
    </citation>
    <scope>NUCLEOTIDE SEQUENCE [LARGE SCALE GENOMIC DNA]</scope>
    <source>
        <strain evidence="10 11">FSL H8-0246</strain>
    </source>
</reference>
<dbReference type="Pfam" id="PF01884">
    <property type="entry name" value="PcrB"/>
    <property type="match status" value="1"/>
</dbReference>
<organism evidence="10 11">
    <name type="scientific">Paenibacillus amylolyticus</name>
    <dbReference type="NCBI Taxonomy" id="1451"/>
    <lineage>
        <taxon>Bacteria</taxon>
        <taxon>Bacillati</taxon>
        <taxon>Bacillota</taxon>
        <taxon>Bacilli</taxon>
        <taxon>Bacillales</taxon>
        <taxon>Paenibacillaceae</taxon>
        <taxon>Paenibacillus</taxon>
    </lineage>
</organism>
<dbReference type="GO" id="GO:0120536">
    <property type="term" value="F:heptaprenylglyceryl phosphate synthase activity"/>
    <property type="evidence" value="ECO:0007669"/>
    <property type="project" value="UniProtKB-ARBA"/>
</dbReference>
<dbReference type="GO" id="GO:0000287">
    <property type="term" value="F:magnesium ion binding"/>
    <property type="evidence" value="ECO:0007669"/>
    <property type="project" value="UniProtKB-UniRule"/>
</dbReference>
<comment type="cofactor">
    <cofactor evidence="9">
        <name>Mg(2+)</name>
        <dbReference type="ChEBI" id="CHEBI:18420"/>
    </cofactor>
</comment>
<sequence length="231" mass="25381">MIDMIKQWRHVFKLDPDREITDEELDLVCMSGTDAIIVGGSSGITYDNTVDLMSRVRRYELPCVLEVSDLEAVVPGFDGYLIPMVLNATDSKWMIGHHQQAIERYGYLIPWDLLIAEGYIVLNANSTVAQLTGADTELTTGAAVAYAQAAERLLNLPIVYMEYSGTFGDMELVGETYRQLDRAHLIYGGGIDDPEKASQAAQVADTIVVGNIVYSDLNKALETVLAVKGTI</sequence>
<gene>
    <name evidence="9" type="primary">pcrB</name>
    <name evidence="10" type="ORF">BK131_27535</name>
</gene>
<dbReference type="GO" id="GO:0046474">
    <property type="term" value="P:glycerophospholipid biosynthetic process"/>
    <property type="evidence" value="ECO:0007669"/>
    <property type="project" value="UniProtKB-UniRule"/>
</dbReference>
<dbReference type="PANTHER" id="PTHR40029:SF2">
    <property type="entry name" value="HEPTAPRENYLGLYCERYL PHOSPHATE SYNTHASE"/>
    <property type="match status" value="1"/>
</dbReference>
<keyword evidence="5 9" id="KW-0443">Lipid metabolism</keyword>
<dbReference type="NCBIfam" id="TIGR01768">
    <property type="entry name" value="GGGP-family"/>
    <property type="match status" value="1"/>
</dbReference>
<feature type="binding site" evidence="9">
    <location>
        <begin position="210"/>
        <end position="211"/>
    </location>
    <ligand>
        <name>sn-glycerol 1-phosphate</name>
        <dbReference type="ChEBI" id="CHEBI:57685"/>
    </ligand>
</feature>
<evidence type="ECO:0000256" key="7">
    <source>
        <dbReference type="ARBA" id="ARBA00023264"/>
    </source>
</evidence>
<evidence type="ECO:0000256" key="3">
    <source>
        <dbReference type="ARBA" id="ARBA00022723"/>
    </source>
</evidence>
<dbReference type="CDD" id="cd02812">
    <property type="entry name" value="PcrB_like"/>
    <property type="match status" value="1"/>
</dbReference>
<dbReference type="InterPro" id="IPR039074">
    <property type="entry name" value="GGGP/HepGP_synthase_I"/>
</dbReference>
<dbReference type="NCBIfam" id="NF003197">
    <property type="entry name" value="PRK04169.1-1"/>
    <property type="match status" value="1"/>
</dbReference>